<keyword evidence="12" id="KW-1185">Reference proteome</keyword>
<feature type="transmembrane region" description="Helical" evidence="9">
    <location>
        <begin position="716"/>
        <end position="737"/>
    </location>
</feature>
<keyword evidence="3 9" id="KW-0812">Transmembrane</keyword>
<dbReference type="InterPro" id="IPR050510">
    <property type="entry name" value="Cation_transp_ATPase_P-type"/>
</dbReference>
<dbReference type="Proteomes" id="UP001595377">
    <property type="component" value="Unassembled WGS sequence"/>
</dbReference>
<dbReference type="Pfam" id="PF00122">
    <property type="entry name" value="E1-E2_ATPase"/>
    <property type="match status" value="1"/>
</dbReference>
<dbReference type="InterPro" id="IPR044492">
    <property type="entry name" value="P_typ_ATPase_HD_dom"/>
</dbReference>
<dbReference type="PRINTS" id="PR00119">
    <property type="entry name" value="CATATPASE"/>
</dbReference>
<feature type="transmembrane region" description="Helical" evidence="9">
    <location>
        <begin position="251"/>
        <end position="273"/>
    </location>
</feature>
<dbReference type="PANTHER" id="PTHR43294">
    <property type="entry name" value="SODIUM/POTASSIUM-TRANSPORTING ATPASE SUBUNIT ALPHA"/>
    <property type="match status" value="1"/>
</dbReference>
<dbReference type="PANTHER" id="PTHR43294:SF20">
    <property type="entry name" value="P-TYPE ATPASE"/>
    <property type="match status" value="1"/>
</dbReference>
<proteinExistence type="inferred from homology"/>
<evidence type="ECO:0000256" key="3">
    <source>
        <dbReference type="ARBA" id="ARBA00022692"/>
    </source>
</evidence>
<evidence type="ECO:0000256" key="9">
    <source>
        <dbReference type="SAM" id="Phobius"/>
    </source>
</evidence>
<feature type="transmembrane region" description="Helical" evidence="9">
    <location>
        <begin position="819"/>
        <end position="845"/>
    </location>
</feature>
<dbReference type="SFLD" id="SFLDF00027">
    <property type="entry name" value="p-type_atpase"/>
    <property type="match status" value="1"/>
</dbReference>
<evidence type="ECO:0000256" key="5">
    <source>
        <dbReference type="ARBA" id="ARBA00022840"/>
    </source>
</evidence>
<organism evidence="11 12">
    <name type="scientific">Shinella pollutisoli</name>
    <dbReference type="NCBI Taxonomy" id="2250594"/>
    <lineage>
        <taxon>Bacteria</taxon>
        <taxon>Pseudomonadati</taxon>
        <taxon>Pseudomonadota</taxon>
        <taxon>Alphaproteobacteria</taxon>
        <taxon>Hyphomicrobiales</taxon>
        <taxon>Rhizobiaceae</taxon>
        <taxon>Shinella</taxon>
    </lineage>
</organism>
<dbReference type="Gene3D" id="1.20.1110.10">
    <property type="entry name" value="Calcium-transporting ATPase, transmembrane domain"/>
    <property type="match status" value="1"/>
</dbReference>
<feature type="transmembrane region" description="Helical" evidence="9">
    <location>
        <begin position="789"/>
        <end position="807"/>
    </location>
</feature>
<feature type="transmembrane region" description="Helical" evidence="9">
    <location>
        <begin position="857"/>
        <end position="876"/>
    </location>
</feature>
<evidence type="ECO:0000256" key="7">
    <source>
        <dbReference type="ARBA" id="ARBA00022989"/>
    </source>
</evidence>
<dbReference type="InterPro" id="IPR008250">
    <property type="entry name" value="ATPase_P-typ_transduc_dom_A_sf"/>
</dbReference>
<gene>
    <name evidence="11" type="ORF">ACFOHH_09210</name>
</gene>
<dbReference type="SUPFAM" id="SSF56784">
    <property type="entry name" value="HAD-like"/>
    <property type="match status" value="1"/>
</dbReference>
<dbReference type="EMBL" id="JBHRSP010000015">
    <property type="protein sequence ID" value="MFC3073278.1"/>
    <property type="molecule type" value="Genomic_DNA"/>
</dbReference>
<dbReference type="Pfam" id="PF00689">
    <property type="entry name" value="Cation_ATPase_C"/>
    <property type="match status" value="1"/>
</dbReference>
<dbReference type="RefSeq" id="WP_257311344.1">
    <property type="nucleotide sequence ID" value="NZ_JANFDG010000001.1"/>
</dbReference>
<dbReference type="InterPro" id="IPR004014">
    <property type="entry name" value="ATPase_P-typ_cation-transptr_N"/>
</dbReference>
<dbReference type="InterPro" id="IPR023214">
    <property type="entry name" value="HAD_sf"/>
</dbReference>
<dbReference type="InterPro" id="IPR001757">
    <property type="entry name" value="P_typ_ATPase"/>
</dbReference>
<dbReference type="PROSITE" id="PS00154">
    <property type="entry name" value="ATPASE_E1_E2"/>
    <property type="match status" value="1"/>
</dbReference>
<feature type="transmembrane region" description="Helical" evidence="9">
    <location>
        <begin position="758"/>
        <end position="777"/>
    </location>
</feature>
<dbReference type="PRINTS" id="PR00121">
    <property type="entry name" value="NAKATPASE"/>
</dbReference>
<feature type="domain" description="Cation-transporting P-type ATPase N-terminal" evidence="10">
    <location>
        <begin position="11"/>
        <end position="84"/>
    </location>
</feature>
<dbReference type="InterPro" id="IPR018303">
    <property type="entry name" value="ATPase_P-typ_P_site"/>
</dbReference>
<dbReference type="SUPFAM" id="SSF81665">
    <property type="entry name" value="Calcium ATPase, transmembrane domain M"/>
    <property type="match status" value="1"/>
</dbReference>
<dbReference type="Pfam" id="PF13246">
    <property type="entry name" value="Cation_ATPase"/>
    <property type="match status" value="1"/>
</dbReference>
<feature type="transmembrane region" description="Helical" evidence="9">
    <location>
        <begin position="685"/>
        <end position="710"/>
    </location>
</feature>
<dbReference type="NCBIfam" id="TIGR01494">
    <property type="entry name" value="ATPase_P-type"/>
    <property type="match status" value="2"/>
</dbReference>
<feature type="transmembrane region" description="Helical" evidence="9">
    <location>
        <begin position="88"/>
        <end position="104"/>
    </location>
</feature>
<name>A0ABV7DFJ6_9HYPH</name>
<dbReference type="Gene3D" id="3.40.50.1000">
    <property type="entry name" value="HAD superfamily/HAD-like"/>
    <property type="match status" value="1"/>
</dbReference>
<feature type="transmembrane region" description="Helical" evidence="9">
    <location>
        <begin position="57"/>
        <end position="82"/>
    </location>
</feature>
<dbReference type="SMART" id="SM00831">
    <property type="entry name" value="Cation_ATPase_N"/>
    <property type="match status" value="1"/>
</dbReference>
<evidence type="ECO:0000259" key="10">
    <source>
        <dbReference type="SMART" id="SM00831"/>
    </source>
</evidence>
<dbReference type="Gene3D" id="2.70.150.10">
    <property type="entry name" value="Calcium-transporting ATPase, cytoplasmic transduction domain A"/>
    <property type="match status" value="1"/>
</dbReference>
<evidence type="ECO:0000256" key="8">
    <source>
        <dbReference type="ARBA" id="ARBA00023136"/>
    </source>
</evidence>
<reference evidence="12" key="1">
    <citation type="journal article" date="2019" name="Int. J. Syst. Evol. Microbiol.">
        <title>The Global Catalogue of Microorganisms (GCM) 10K type strain sequencing project: providing services to taxonomists for standard genome sequencing and annotation.</title>
        <authorList>
            <consortium name="The Broad Institute Genomics Platform"/>
            <consortium name="The Broad Institute Genome Sequencing Center for Infectious Disease"/>
            <person name="Wu L."/>
            <person name="Ma J."/>
        </authorList>
    </citation>
    <scope>NUCLEOTIDE SEQUENCE [LARGE SCALE GENOMIC DNA]</scope>
    <source>
        <strain evidence="12">KCTC 52677</strain>
    </source>
</reference>
<dbReference type="InterPro" id="IPR023298">
    <property type="entry name" value="ATPase_P-typ_TM_dom_sf"/>
</dbReference>
<sequence>MTVERATGQDAWHAMPAEAVCARLGTGPDGLTLSEARRRLKAHGPNRLREAARQHPLLRFLAQFNNTLIYFLLAAALMSIVLGHLVDGLVIVAVVVVNAVVGYLQEGKAEQALNAIRDMIAPHAIVLREGERHRIDTREIVPGDVVLLDAGDKVPADLRLIRARGLTVDEAILTGESVPAEKAEPPVDAGAALADRFPVLYSGTIVATGQATGVAVATGTDTEIGRISRLIGDVQVLTTPLLAQINQFGRLTTWFAISTAAALFVFAVLARGYDWVDALVVVVALAVSVVPEGLPAVITITLAIGVRRMAARNAVVRRLPAVETLGATSVICSDKTGTLTKNEMTARRTVTMAGITRVTGSGYAPAGTIEGADDPARERLIRAGLLCNDARLVERDGAWTVLGDPMEGALVALAAKSGLHPEPERDAWTRLDEIPFDAQHRFMATLHTAPDGSRHVFVKGAPERVLAMCGSVAGGDAVDPAHWLRRIDEAAANGERLLGLATRAADGIERLDFASVETGLTFLGLVGFIDPPRDEAIAAVAECRSAGIAVKMITGDHQGTALAIARQLAIADDPKVVKGTVLDGLTDEELRVVAEETSVFARTTPEHKLRIVRALQANGRIVAMTGDGVNDAPAVKQADVGVAMGRKGTEAAKEAAQMVLVDDNFASIVAAVNEGRTVYDNIRKVIGWTLPTNGGEVLVVILAIFLGLTLPMTPVQILWINLILTITLGLVLAFEPAEPDVMRRPPRPRNAPILSRFLVWRIVFVSALFALGVFGIFEYAMRGGLGEDVARTMVVNTIVVMEIFYLFNVRYLHKTSFSLVGAMGTPPVLAAVAAVVAAQLAFTYLPVMNALFDSAPVAFTDGLLVMAIGVVTMAVLETEKVLTRRLWPAAL</sequence>
<evidence type="ECO:0000256" key="2">
    <source>
        <dbReference type="ARBA" id="ARBA00005675"/>
    </source>
</evidence>
<comment type="caution">
    <text evidence="11">The sequence shown here is derived from an EMBL/GenBank/DDBJ whole genome shotgun (WGS) entry which is preliminary data.</text>
</comment>
<comment type="similarity">
    <text evidence="2">Belongs to the cation transport ATPase (P-type) (TC 3.A.3) family. Type IIA subfamily.</text>
</comment>
<keyword evidence="8 9" id="KW-0472">Membrane</keyword>
<dbReference type="InterPro" id="IPR036412">
    <property type="entry name" value="HAD-like_sf"/>
</dbReference>
<dbReference type="Pfam" id="PF00690">
    <property type="entry name" value="Cation_ATPase_N"/>
    <property type="match status" value="1"/>
</dbReference>
<keyword evidence="4" id="KW-0547">Nucleotide-binding</keyword>
<keyword evidence="5" id="KW-0067">ATP-binding</keyword>
<dbReference type="SUPFAM" id="SSF81660">
    <property type="entry name" value="Metal cation-transporting ATPase, ATP-binding domain N"/>
    <property type="match status" value="1"/>
</dbReference>
<dbReference type="InterPro" id="IPR023299">
    <property type="entry name" value="ATPase_P-typ_cyto_dom_N"/>
</dbReference>
<dbReference type="SUPFAM" id="SSF81653">
    <property type="entry name" value="Calcium ATPase, transduction domain A"/>
    <property type="match status" value="1"/>
</dbReference>
<feature type="transmembrane region" description="Helical" evidence="9">
    <location>
        <begin position="279"/>
        <end position="304"/>
    </location>
</feature>
<dbReference type="SFLD" id="SFLDS00003">
    <property type="entry name" value="Haloacid_Dehalogenase"/>
    <property type="match status" value="1"/>
</dbReference>
<dbReference type="InterPro" id="IPR059000">
    <property type="entry name" value="ATPase_P-type_domA"/>
</dbReference>
<protein>
    <submittedName>
        <fullName evidence="11">HAD-IC family P-type ATPase</fullName>
    </submittedName>
</protein>
<dbReference type="InterPro" id="IPR006068">
    <property type="entry name" value="ATPase_P-typ_cation-transptr_C"/>
</dbReference>
<accession>A0ABV7DFJ6</accession>
<evidence type="ECO:0000313" key="11">
    <source>
        <dbReference type="EMBL" id="MFC3073278.1"/>
    </source>
</evidence>
<comment type="subcellular location">
    <subcellularLocation>
        <location evidence="1">Membrane</location>
        <topology evidence="1">Multi-pass membrane protein</topology>
    </subcellularLocation>
</comment>
<evidence type="ECO:0000313" key="12">
    <source>
        <dbReference type="Proteomes" id="UP001595377"/>
    </source>
</evidence>
<dbReference type="SFLD" id="SFLDG00002">
    <property type="entry name" value="C1.7:_P-type_atpase_like"/>
    <property type="match status" value="1"/>
</dbReference>
<evidence type="ECO:0000256" key="6">
    <source>
        <dbReference type="ARBA" id="ARBA00022967"/>
    </source>
</evidence>
<keyword evidence="7 9" id="KW-1133">Transmembrane helix</keyword>
<dbReference type="Gene3D" id="3.40.1110.10">
    <property type="entry name" value="Calcium-transporting ATPase, cytoplasmic domain N"/>
    <property type="match status" value="1"/>
</dbReference>
<keyword evidence="6" id="KW-1278">Translocase</keyword>
<evidence type="ECO:0000256" key="4">
    <source>
        <dbReference type="ARBA" id="ARBA00022741"/>
    </source>
</evidence>
<evidence type="ECO:0000256" key="1">
    <source>
        <dbReference type="ARBA" id="ARBA00004141"/>
    </source>
</evidence>